<sequence>MNVSGYTDLHQMAPASDTRVKAPTKADELRQATDAFEGLFLQQIMKTAREASLGDDLMGGSGVETMQGMLDEKFSQLGAGKAGLGIGKALYQQFAPMVLGIKGS</sequence>
<organism evidence="3 4">
    <name type="scientific">Donghicola tyrosinivorans</name>
    <dbReference type="NCBI Taxonomy" id="1652492"/>
    <lineage>
        <taxon>Bacteria</taxon>
        <taxon>Pseudomonadati</taxon>
        <taxon>Pseudomonadota</taxon>
        <taxon>Alphaproteobacteria</taxon>
        <taxon>Rhodobacterales</taxon>
        <taxon>Roseobacteraceae</taxon>
        <taxon>Donghicola</taxon>
    </lineage>
</organism>
<evidence type="ECO:0000313" key="3">
    <source>
        <dbReference type="EMBL" id="PRY86491.1"/>
    </source>
</evidence>
<protein>
    <submittedName>
        <fullName evidence="3">Rod binding protein</fullName>
    </submittedName>
</protein>
<keyword evidence="4" id="KW-1185">Reference proteome</keyword>
<dbReference type="Pfam" id="PF10135">
    <property type="entry name" value="Rod-binding"/>
    <property type="match status" value="1"/>
</dbReference>
<feature type="region of interest" description="Disordered" evidence="1">
    <location>
        <begin position="1"/>
        <end position="23"/>
    </location>
</feature>
<dbReference type="EMBL" id="PVTQ01000012">
    <property type="protein sequence ID" value="PRY86491.1"/>
    <property type="molecule type" value="Genomic_DNA"/>
</dbReference>
<proteinExistence type="predicted"/>
<accession>A0A2T0WIF1</accession>
<evidence type="ECO:0000259" key="2">
    <source>
        <dbReference type="Pfam" id="PF10135"/>
    </source>
</evidence>
<name>A0A2T0WIF1_9RHOB</name>
<dbReference type="Proteomes" id="UP000238392">
    <property type="component" value="Unassembled WGS sequence"/>
</dbReference>
<dbReference type="AlphaFoldDB" id="A0A2T0WIF1"/>
<feature type="domain" description="Flagellar protein FlgJ N-terminal" evidence="2">
    <location>
        <begin position="46"/>
        <end position="93"/>
    </location>
</feature>
<gene>
    <name evidence="3" type="ORF">CLV74_112130</name>
</gene>
<dbReference type="RefSeq" id="WP_106266785.1">
    <property type="nucleotide sequence ID" value="NZ_PVTQ01000012.1"/>
</dbReference>
<dbReference type="OrthoDB" id="8481704at2"/>
<evidence type="ECO:0000256" key="1">
    <source>
        <dbReference type="SAM" id="MobiDB-lite"/>
    </source>
</evidence>
<evidence type="ECO:0000313" key="4">
    <source>
        <dbReference type="Proteomes" id="UP000238392"/>
    </source>
</evidence>
<dbReference type="InterPro" id="IPR019301">
    <property type="entry name" value="Flagellar_prot_FlgJ_N"/>
</dbReference>
<reference evidence="3 4" key="1">
    <citation type="submission" date="2018-03" db="EMBL/GenBank/DDBJ databases">
        <title>Genomic Encyclopedia of Archaeal and Bacterial Type Strains, Phase II (KMG-II): from individual species to whole genera.</title>
        <authorList>
            <person name="Goeker M."/>
        </authorList>
    </citation>
    <scope>NUCLEOTIDE SEQUENCE [LARGE SCALE GENOMIC DNA]</scope>
    <source>
        <strain evidence="3 4">DSM 100212</strain>
    </source>
</reference>
<comment type="caution">
    <text evidence="3">The sequence shown here is derived from an EMBL/GenBank/DDBJ whole genome shotgun (WGS) entry which is preliminary data.</text>
</comment>